<proteinExistence type="predicted"/>
<dbReference type="AlphaFoldDB" id="A0A382KIE2"/>
<accession>A0A382KIE2</accession>
<gene>
    <name evidence="1" type="ORF">METZ01_LOCUS275325</name>
</gene>
<evidence type="ECO:0000313" key="1">
    <source>
        <dbReference type="EMBL" id="SVC22471.1"/>
    </source>
</evidence>
<organism evidence="1">
    <name type="scientific">marine metagenome</name>
    <dbReference type="NCBI Taxonomy" id="408172"/>
    <lineage>
        <taxon>unclassified sequences</taxon>
        <taxon>metagenomes</taxon>
        <taxon>ecological metagenomes</taxon>
    </lineage>
</organism>
<reference evidence="1" key="1">
    <citation type="submission" date="2018-05" db="EMBL/GenBank/DDBJ databases">
        <authorList>
            <person name="Lanie J.A."/>
            <person name="Ng W.-L."/>
            <person name="Kazmierczak K.M."/>
            <person name="Andrzejewski T.M."/>
            <person name="Davidsen T.M."/>
            <person name="Wayne K.J."/>
            <person name="Tettelin H."/>
            <person name="Glass J.I."/>
            <person name="Rusch D."/>
            <person name="Podicherti R."/>
            <person name="Tsui H.-C.T."/>
            <person name="Winkler M.E."/>
        </authorList>
    </citation>
    <scope>NUCLEOTIDE SEQUENCE</scope>
</reference>
<name>A0A382KIE2_9ZZZZ</name>
<sequence length="112" mass="12487">MTGEVGIKGKRVKVEVEVTGVDNKQRIYHAKVLAPKEHFGLELQIPAKVMHRGKWIKTKTGKAFEGQVDEDQGAANLVSLIGDETKKLIQAVHKGNWRKVKQAYSNIGKLIK</sequence>
<dbReference type="EMBL" id="UINC01079966">
    <property type="protein sequence ID" value="SVC22471.1"/>
    <property type="molecule type" value="Genomic_DNA"/>
</dbReference>
<protein>
    <submittedName>
        <fullName evidence="1">Uncharacterized protein</fullName>
    </submittedName>
</protein>